<dbReference type="NCBIfam" id="NF004826">
    <property type="entry name" value="PRK06182.1"/>
    <property type="match status" value="1"/>
</dbReference>
<dbReference type="PANTHER" id="PTHR44169:SF6">
    <property type="entry name" value="NADPH-DEPENDENT 1-ACYLDIHYDROXYACETONE PHOSPHATE REDUCTASE"/>
    <property type="match status" value="1"/>
</dbReference>
<dbReference type="InterPro" id="IPR002347">
    <property type="entry name" value="SDR_fam"/>
</dbReference>
<name>A0A497XLQ3_9SPHI</name>
<dbReference type="Pfam" id="PF00106">
    <property type="entry name" value="adh_short"/>
    <property type="match status" value="1"/>
</dbReference>
<dbReference type="PRINTS" id="PR00080">
    <property type="entry name" value="SDRFAMILY"/>
</dbReference>
<sequence length="272" mass="29636">MKKVALITGASSGMGKSTANQLHSQGYTVYGAARRTEEMNDLKAKGMGVVSLDLTSDTSIIDAVNTILNKEGRIDILINNAGYGAYGSVEDVPIDEARRQFEVNLFGMARLTQLILPTMRKQQSGRIVNISSMGGKIYTPFGAWYHATKHAVEGWSDCLRLELKEFGIDVVVVEPGGIKTAWGEIAAENLKNTSGKGAYANFANKVAENTKKMYTGNQLTDVDALGQTIAKAATDKNPKTRYVKGYMAKPAIAIRKWFGDKVYDKIVLSQVK</sequence>
<reference evidence="4 6" key="1">
    <citation type="submission" date="2018-10" db="EMBL/GenBank/DDBJ databases">
        <title>Genomic Encyclopedia of Archaeal and Bacterial Type Strains, Phase II (KMG-II): from individual species to whole genera.</title>
        <authorList>
            <person name="Goeker M."/>
        </authorList>
    </citation>
    <scope>NUCLEOTIDE SEQUENCE [LARGE SCALE GENOMIC DNA]</scope>
    <source>
        <strain evidence="4 6">DSM 19624</strain>
    </source>
</reference>
<dbReference type="Gene3D" id="3.40.50.720">
    <property type="entry name" value="NAD(P)-binding Rossmann-like Domain"/>
    <property type="match status" value="1"/>
</dbReference>
<evidence type="ECO:0000256" key="2">
    <source>
        <dbReference type="ARBA" id="ARBA00023002"/>
    </source>
</evidence>
<proteinExistence type="inferred from homology"/>
<dbReference type="CDD" id="cd05374">
    <property type="entry name" value="17beta-HSD-like_SDR_c"/>
    <property type="match status" value="1"/>
</dbReference>
<dbReference type="InterPro" id="IPR036291">
    <property type="entry name" value="NAD(P)-bd_dom_sf"/>
</dbReference>
<protein>
    <submittedName>
        <fullName evidence="5">Oxidoreductase</fullName>
    </submittedName>
    <submittedName>
        <fullName evidence="4">Short-subunit dehydrogenase</fullName>
    </submittedName>
</protein>
<dbReference type="Proteomes" id="UP000273898">
    <property type="component" value="Unassembled WGS sequence"/>
</dbReference>
<evidence type="ECO:0000313" key="4">
    <source>
        <dbReference type="EMBL" id="RLJ69620.1"/>
    </source>
</evidence>
<dbReference type="Proteomes" id="UP000297429">
    <property type="component" value="Unassembled WGS sequence"/>
</dbReference>
<dbReference type="RefSeq" id="WP_121288006.1">
    <property type="nucleotide sequence ID" value="NZ_RCCK01000016.1"/>
</dbReference>
<dbReference type="GO" id="GO:0016491">
    <property type="term" value="F:oxidoreductase activity"/>
    <property type="evidence" value="ECO:0007669"/>
    <property type="project" value="UniProtKB-KW"/>
</dbReference>
<accession>A0A497XLQ3</accession>
<dbReference type="PRINTS" id="PR00081">
    <property type="entry name" value="GDHRDH"/>
</dbReference>
<dbReference type="PANTHER" id="PTHR44169">
    <property type="entry name" value="NADPH-DEPENDENT 1-ACYLDIHYDROXYACETONE PHOSPHATE REDUCTASE"/>
    <property type="match status" value="1"/>
</dbReference>
<evidence type="ECO:0000313" key="5">
    <source>
        <dbReference type="EMBL" id="TFB28326.1"/>
    </source>
</evidence>
<organism evidence="4 6">
    <name type="scientific">Pedobacter alluvionis</name>
    <dbReference type="NCBI Taxonomy" id="475253"/>
    <lineage>
        <taxon>Bacteria</taxon>
        <taxon>Pseudomonadati</taxon>
        <taxon>Bacteroidota</taxon>
        <taxon>Sphingobacteriia</taxon>
        <taxon>Sphingobacteriales</taxon>
        <taxon>Sphingobacteriaceae</taxon>
        <taxon>Pedobacter</taxon>
    </lineage>
</organism>
<keyword evidence="2" id="KW-0560">Oxidoreductase</keyword>
<evidence type="ECO:0000256" key="3">
    <source>
        <dbReference type="RuleBase" id="RU000363"/>
    </source>
</evidence>
<dbReference type="EMBL" id="RCCK01000016">
    <property type="protein sequence ID" value="RLJ69620.1"/>
    <property type="molecule type" value="Genomic_DNA"/>
</dbReference>
<comment type="caution">
    <text evidence="4">The sequence shown here is derived from an EMBL/GenBank/DDBJ whole genome shotgun (WGS) entry which is preliminary data.</text>
</comment>
<dbReference type="OrthoDB" id="1235794at2"/>
<comment type="similarity">
    <text evidence="1 3">Belongs to the short-chain dehydrogenases/reductases (SDR) family.</text>
</comment>
<evidence type="ECO:0000313" key="6">
    <source>
        <dbReference type="Proteomes" id="UP000273898"/>
    </source>
</evidence>
<reference evidence="5 7" key="2">
    <citation type="submission" date="2019-03" db="EMBL/GenBank/DDBJ databases">
        <authorList>
            <person name="He R.-H."/>
        </authorList>
    </citation>
    <scope>NUCLEOTIDE SEQUENCE [LARGE SCALE GENOMIC DNA]</scope>
    <source>
        <strain evidence="5 7">DSM 19624</strain>
    </source>
</reference>
<dbReference type="AlphaFoldDB" id="A0A497XLQ3"/>
<keyword evidence="7" id="KW-1185">Reference proteome</keyword>
<evidence type="ECO:0000256" key="1">
    <source>
        <dbReference type="ARBA" id="ARBA00006484"/>
    </source>
</evidence>
<dbReference type="SUPFAM" id="SSF51735">
    <property type="entry name" value="NAD(P)-binding Rossmann-fold domains"/>
    <property type="match status" value="1"/>
</dbReference>
<gene>
    <name evidence="4" type="ORF">BCL90_5218</name>
    <name evidence="5" type="ORF">E3V97_22825</name>
</gene>
<dbReference type="EMBL" id="SOPX01000006">
    <property type="protein sequence ID" value="TFB28326.1"/>
    <property type="molecule type" value="Genomic_DNA"/>
</dbReference>
<evidence type="ECO:0000313" key="7">
    <source>
        <dbReference type="Proteomes" id="UP000297429"/>
    </source>
</evidence>